<evidence type="ECO:0000256" key="3">
    <source>
        <dbReference type="ARBA" id="ARBA00022729"/>
    </source>
</evidence>
<keyword evidence="3" id="KW-0732">Signal</keyword>
<dbReference type="GO" id="GO:0004180">
    <property type="term" value="F:carboxypeptidase activity"/>
    <property type="evidence" value="ECO:0007669"/>
    <property type="project" value="UniProtKB-KW"/>
</dbReference>
<keyword evidence="5" id="KW-0645">Protease</keyword>
<name>A0A3D9IMZ9_9BACL</name>
<protein>
    <submittedName>
        <fullName evidence="5">Carboxypeptidase family protein</fullName>
    </submittedName>
</protein>
<dbReference type="InterPro" id="IPR013784">
    <property type="entry name" value="Carb-bd-like_fold"/>
</dbReference>
<dbReference type="SUPFAM" id="SSF49452">
    <property type="entry name" value="Starch-binding domain-like"/>
    <property type="match status" value="9"/>
</dbReference>
<keyword evidence="2" id="KW-0964">Secreted</keyword>
<dbReference type="Pfam" id="PF13620">
    <property type="entry name" value="CarboxypepD_reg"/>
    <property type="match status" value="17"/>
</dbReference>
<reference evidence="5 6" key="1">
    <citation type="submission" date="2018-07" db="EMBL/GenBank/DDBJ databases">
        <title>Genomic Encyclopedia of Type Strains, Phase III (KMG-III): the genomes of soil and plant-associated and newly described type strains.</title>
        <authorList>
            <person name="Whitman W."/>
        </authorList>
    </citation>
    <scope>NUCLEOTIDE SEQUENCE [LARGE SCALE GENOMIC DNA]</scope>
    <source>
        <strain evidence="5 6">CECT 8236</strain>
    </source>
</reference>
<dbReference type="Pfam" id="PF01345">
    <property type="entry name" value="DUF11"/>
    <property type="match status" value="1"/>
</dbReference>
<dbReference type="RefSeq" id="WP_115992375.1">
    <property type="nucleotide sequence ID" value="NZ_QRDY01000004.1"/>
</dbReference>
<dbReference type="OrthoDB" id="176752at2"/>
<sequence>MPFPSNAQYVPITLGGIALSDVAGDENPVSTDIVGSSEFPAAYYGYDGTNVYFRLRLNGDPRAKTGFDNFVWGVLFDTDNKPATYEWALTVNGQNNTVNLIQNTIQQPNTFNDPAEGTDGKGNPAFSRIISNYDLVRAKETEDGSKFDGNADFFLDFFVPANDLFKLLGITSATSLRFLFFTSANANNYNKDFIAAADSTFSQGLSDPLTIAQGDVRASLSVNQLLNNAPFPQTFPAGPTLTLTGSIIVKNTGRSTATTIFVNNQFQIDRTLVSFAITSTSIGNSAFNSSGLTISWNIGNLAAGATAELKYTAVVIFAGAGTRTFSTARVSGIDLFTGNQLNQITDVRMINIATVTQGSLNGLVQDRSTGVPLANVQVQLQNLSNIGISTVSTNGTGTYNLTNVNPGSYKLVFTATNYQAQTVTVTIAAGVVITNNILLVPIPATLQGTVSSAANGSPIPNASIQINDLVGSLAAQTTSNASGFYQITGLMPGTYRISFSATNFQHSDQPVTLTANSTKTLNATLALNPGVVAGRVTDLIGNPIAGASVEALDNRINLLASTVTDASGFYSITSLAPEANYRLRVSAVNFANAITGFLILAGQTTTVNIALTPQPGTIEGIVTDVGTGEPIGGTSVRAYNADGITILTTMTDANGLYSLPSLLPGTYNILFNDTGYANRTVGALVMSNAVTNVSIALERLSGALSGNVSSPSGQPIPNTLIRVYFNNIIVSRVGTDENGNYFLPSLAPNPYVLTARANEFGGQTLGAVIEPLQTTTVNFILKPDPGILSGVLTTPEGLPIPGAIVAILNDLSGGPVILTRVVSGEDGRYIVANLEPGNYIVNVTANGFQNAIGGALVRSAAETVQSFVLLPNPGTITGTVTDQGGLVILSAGIEIRINNANGTTVSSQFTDTAGRFSASNLAVGSYTVYFSATGFQTDSVTTIVRSGDTSDVTVSLLPLPGFIQGTVTDTFNGLPVPGAFVRSLNQNGFLITTGVTDSQGFYRLIGLPPGNYSIATQADFFQSSLLGAIVVADTITTVNVGLDEQPGSIAGMINIPISGILIELFNIRNIPIATAYTSSNGSFRFDNLQTGTYILTALAPMYTSEAIGATVLSGQTANASLTLNPDPGSITGLVTDSNGIPLSRATIRILDANETIRGIGQTDQAGNFSIGSLPLGTLSINVSAPSYSNVISSIDLSPGELITGLIFRLVADPGGLSGQIIDADTSLPLAGIGVEIRQPDASGVTVSVVTTSPFGNFLVENIRPNTYTVIASAPGYGTATIGAVVVSNEISNSSLTLRPFPGSIAGQITLLDGGTLPIGLIVQIRVYSVGGTLLDTLFSDTNGSFLTEGLRPASYTVVVSADRFQSESLNVNVVRAQTSRADFTLTPSLSSVTGRVLNDVTGTGIPGALVEVNGTLFVPALSFFTDESGSFSSTRFPIGSFSIVATAQDFGTQSIGIIVSENQTTNVTLRLNPDRGIIFGFVSDFDNGAHISSAEIRIYDLSGALVATVQSGVTGEYLYGLLAPGNYTLLVTAEGYSASNGGCTIVSNVRTRYSFALQSLPGMISGMATRSSTRQPIEGCSISVRMFNNFGEVLSHTATDAQGVYRLNDIATGNYVLTATNPGFIGDQSSAYVGRAQSVMLDFVLQPANSNLGGNVSGGTSDGPVAGAPVTIVDGNNIIVGDAITDNNGNYLAPSIPGGESTVVVVDRGFQSETETAIVASNQNQTISIVLKPNPGTVAGTTLDAVTSIPVPGSIVTMTDSTGIPIANSVSDFAGRFDIQGIAPGEYTLTASALLYGSVSRPVTILGGQLAVATLPLSPDFGNLTGIIRDGNGAPINKALVEIFMHAPVIISALTQQANNNRPAQAGILRTVISNRTGGYAVSNLPPDALPAYFSFPGKRPVLMNPAIVDQNTTILDIVLLDEDEE</sequence>
<accession>A0A3D9IMZ9</accession>
<gene>
    <name evidence="5" type="ORF">DFP95_10474</name>
</gene>
<dbReference type="InterPro" id="IPR008969">
    <property type="entry name" value="CarboxyPept-like_regulatory"/>
</dbReference>
<comment type="similarity">
    <text evidence="1">Belongs to the serine-aspartate repeat-containing protein (SDr) family.</text>
</comment>
<evidence type="ECO:0000256" key="1">
    <source>
        <dbReference type="ARBA" id="ARBA00007257"/>
    </source>
</evidence>
<keyword evidence="5" id="KW-0121">Carboxypeptidase</keyword>
<dbReference type="PANTHER" id="PTHR36108:SF13">
    <property type="entry name" value="COLOSSIN-B-RELATED"/>
    <property type="match status" value="1"/>
</dbReference>
<dbReference type="Proteomes" id="UP000256869">
    <property type="component" value="Unassembled WGS sequence"/>
</dbReference>
<dbReference type="EMBL" id="QRDY01000004">
    <property type="protein sequence ID" value="RED63081.1"/>
    <property type="molecule type" value="Genomic_DNA"/>
</dbReference>
<dbReference type="SUPFAM" id="SSF49464">
    <property type="entry name" value="Carboxypeptidase regulatory domain-like"/>
    <property type="match status" value="8"/>
</dbReference>
<dbReference type="GO" id="GO:0030246">
    <property type="term" value="F:carbohydrate binding"/>
    <property type="evidence" value="ECO:0007669"/>
    <property type="project" value="InterPro"/>
</dbReference>
<dbReference type="PANTHER" id="PTHR36108">
    <property type="entry name" value="COLOSSIN-B-RELATED"/>
    <property type="match status" value="1"/>
</dbReference>
<proteinExistence type="inferred from homology"/>
<evidence type="ECO:0000259" key="4">
    <source>
        <dbReference type="Pfam" id="PF01345"/>
    </source>
</evidence>
<evidence type="ECO:0000313" key="6">
    <source>
        <dbReference type="Proteomes" id="UP000256869"/>
    </source>
</evidence>
<organism evidence="5 6">
    <name type="scientific">Cohnella lupini</name>
    <dbReference type="NCBI Taxonomy" id="1294267"/>
    <lineage>
        <taxon>Bacteria</taxon>
        <taxon>Bacillati</taxon>
        <taxon>Bacillota</taxon>
        <taxon>Bacilli</taxon>
        <taxon>Bacillales</taxon>
        <taxon>Paenibacillaceae</taxon>
        <taxon>Cohnella</taxon>
    </lineage>
</organism>
<feature type="domain" description="DUF11" evidence="4">
    <location>
        <begin position="244"/>
        <end position="336"/>
    </location>
</feature>
<keyword evidence="5" id="KW-0378">Hydrolase</keyword>
<evidence type="ECO:0000256" key="2">
    <source>
        <dbReference type="ARBA" id="ARBA00022525"/>
    </source>
</evidence>
<dbReference type="InterPro" id="IPR001434">
    <property type="entry name" value="OmcB-like_DUF11"/>
</dbReference>
<evidence type="ECO:0000313" key="5">
    <source>
        <dbReference type="EMBL" id="RED63081.1"/>
    </source>
</evidence>
<dbReference type="Gene3D" id="2.60.40.1170">
    <property type="entry name" value="Mu homology domain, subdomain B"/>
    <property type="match status" value="1"/>
</dbReference>
<dbReference type="SUPFAM" id="SSF49478">
    <property type="entry name" value="Cna protein B-type domain"/>
    <property type="match status" value="1"/>
</dbReference>
<dbReference type="Gene3D" id="2.60.40.1120">
    <property type="entry name" value="Carboxypeptidase-like, regulatory domain"/>
    <property type="match status" value="17"/>
</dbReference>
<comment type="caution">
    <text evidence="5">The sequence shown here is derived from an EMBL/GenBank/DDBJ whole genome shotgun (WGS) entry which is preliminary data.</text>
</comment>
<keyword evidence="6" id="KW-1185">Reference proteome</keyword>